<dbReference type="Proteomes" id="UP000006038">
    <property type="component" value="Chromosome 10"/>
</dbReference>
<name>J3N2T6_ORYBR</name>
<organism evidence="2">
    <name type="scientific">Oryza brachyantha</name>
    <name type="common">malo sina</name>
    <dbReference type="NCBI Taxonomy" id="4533"/>
    <lineage>
        <taxon>Eukaryota</taxon>
        <taxon>Viridiplantae</taxon>
        <taxon>Streptophyta</taxon>
        <taxon>Embryophyta</taxon>
        <taxon>Tracheophyta</taxon>
        <taxon>Spermatophyta</taxon>
        <taxon>Magnoliopsida</taxon>
        <taxon>Liliopsida</taxon>
        <taxon>Poales</taxon>
        <taxon>Poaceae</taxon>
        <taxon>BOP clade</taxon>
        <taxon>Oryzoideae</taxon>
        <taxon>Oryzeae</taxon>
        <taxon>Oryzinae</taxon>
        <taxon>Oryza</taxon>
    </lineage>
</organism>
<dbReference type="HOGENOM" id="CLU_062718_0_0_1"/>
<evidence type="ECO:0000313" key="3">
    <source>
        <dbReference type="Proteomes" id="UP000006038"/>
    </source>
</evidence>
<dbReference type="AlphaFoldDB" id="J3N2T6"/>
<dbReference type="STRING" id="4533.J3N2T6"/>
<dbReference type="PANTHER" id="PTHR35986">
    <property type="entry name" value="EXPRESSED PROTEIN"/>
    <property type="match status" value="1"/>
</dbReference>
<feature type="region of interest" description="Disordered" evidence="1">
    <location>
        <begin position="20"/>
        <end position="52"/>
    </location>
</feature>
<reference evidence="2" key="2">
    <citation type="submission" date="2013-04" db="UniProtKB">
        <authorList>
            <consortium name="EnsemblPlants"/>
        </authorList>
    </citation>
    <scope>IDENTIFICATION</scope>
</reference>
<dbReference type="OMA" id="NPWRMQL"/>
<dbReference type="EnsemblPlants" id="OB10G18340.1">
    <property type="protein sequence ID" value="OB10G18340.1"/>
    <property type="gene ID" value="OB10G18340"/>
</dbReference>
<keyword evidence="3" id="KW-1185">Reference proteome</keyword>
<dbReference type="Gramene" id="OB10G18340.1">
    <property type="protein sequence ID" value="OB10G18340.1"/>
    <property type="gene ID" value="OB10G18340"/>
</dbReference>
<accession>J3N2T6</accession>
<feature type="region of interest" description="Disordered" evidence="1">
    <location>
        <begin position="297"/>
        <end position="317"/>
    </location>
</feature>
<proteinExistence type="predicted"/>
<dbReference type="PANTHER" id="PTHR35986:SF1">
    <property type="entry name" value="OS10G0430800 PROTEIN"/>
    <property type="match status" value="1"/>
</dbReference>
<feature type="compositionally biased region" description="Gly residues" evidence="1">
    <location>
        <begin position="37"/>
        <end position="49"/>
    </location>
</feature>
<evidence type="ECO:0000313" key="2">
    <source>
        <dbReference type="EnsemblPlants" id="OB10G18340.1"/>
    </source>
</evidence>
<protein>
    <submittedName>
        <fullName evidence="2">Uncharacterized protein</fullName>
    </submittedName>
</protein>
<sequence length="317" mass="34956">MLFGPSLDGPFSRMARDALHPRVRSPPLLPHSARSPRGGGGGGGGGRGEGVMPLPGLQVLREAAGGLMRGKETPVILELEESLRAKGDMTRDEELKISVSKAIVTVSKAFTTATSSIVVYYSLGVGPKLFGNPPLPRVPRICMAAGSAWLCGKLMYYTALQASSEYILKGGEERMKMELANIILNKHSDERTLVEAVKEHFFAEHLFSDQYQDRPLFRWRLRHTYVDHSFMERVKEIEVNSSDEGSGSISGQRTTNIGSFGDLMEDPLACILGSPDGNTESSKFAEDRGTIVTRREVQAHRRSYRHHRRHAHKASVV</sequence>
<feature type="compositionally biased region" description="Basic residues" evidence="1">
    <location>
        <begin position="300"/>
        <end position="317"/>
    </location>
</feature>
<reference evidence="2" key="1">
    <citation type="journal article" date="2013" name="Nat. Commun.">
        <title>Whole-genome sequencing of Oryza brachyantha reveals mechanisms underlying Oryza genome evolution.</title>
        <authorList>
            <person name="Chen J."/>
            <person name="Huang Q."/>
            <person name="Gao D."/>
            <person name="Wang J."/>
            <person name="Lang Y."/>
            <person name="Liu T."/>
            <person name="Li B."/>
            <person name="Bai Z."/>
            <person name="Luis Goicoechea J."/>
            <person name="Liang C."/>
            <person name="Chen C."/>
            <person name="Zhang W."/>
            <person name="Sun S."/>
            <person name="Liao Y."/>
            <person name="Zhang X."/>
            <person name="Yang L."/>
            <person name="Song C."/>
            <person name="Wang M."/>
            <person name="Shi J."/>
            <person name="Liu G."/>
            <person name="Liu J."/>
            <person name="Zhou H."/>
            <person name="Zhou W."/>
            <person name="Yu Q."/>
            <person name="An N."/>
            <person name="Chen Y."/>
            <person name="Cai Q."/>
            <person name="Wang B."/>
            <person name="Liu B."/>
            <person name="Min J."/>
            <person name="Huang Y."/>
            <person name="Wu H."/>
            <person name="Li Z."/>
            <person name="Zhang Y."/>
            <person name="Yin Y."/>
            <person name="Song W."/>
            <person name="Jiang J."/>
            <person name="Jackson S.A."/>
            <person name="Wing R.A."/>
            <person name="Wang J."/>
            <person name="Chen M."/>
        </authorList>
    </citation>
    <scope>NUCLEOTIDE SEQUENCE [LARGE SCALE GENOMIC DNA]</scope>
    <source>
        <strain evidence="2">cv. IRGC 101232</strain>
    </source>
</reference>
<evidence type="ECO:0000256" key="1">
    <source>
        <dbReference type="SAM" id="MobiDB-lite"/>
    </source>
</evidence>
<dbReference type="eggNOG" id="ENOG502RY7D">
    <property type="taxonomic scope" value="Eukaryota"/>
</dbReference>
<gene>
    <name evidence="2" type="primary">LOC102716447</name>
</gene>